<gene>
    <name evidence="2" type="ORF">F6X53_22665</name>
</gene>
<organism evidence="2 3">
    <name type="scientific">Methylobacterium soli</name>
    <dbReference type="NCBI Taxonomy" id="553447"/>
    <lineage>
        <taxon>Bacteria</taxon>
        <taxon>Pseudomonadati</taxon>
        <taxon>Pseudomonadota</taxon>
        <taxon>Alphaproteobacteria</taxon>
        <taxon>Hyphomicrobiales</taxon>
        <taxon>Methylobacteriaceae</taxon>
        <taxon>Methylobacterium</taxon>
    </lineage>
</organism>
<proteinExistence type="predicted"/>
<sequence length="201" mass="22440">MRPYDIDLPKTRIGSNGDGGYVMADRFRSAQRVLSLGVGNNSDFEWQLACQGHKISLFDPTVDSPARPHGNFRFFKAGVAGEDQGDKPYLSLLSILSKTDVLNRSDSILKMDVEGAEYEALSKLPPERLNCFDQVVLELHHLNRLADAKFRMSFMDAIEPIAERFTLFHVHANNCAPVTFVGGGERRHAPCSWGVCSRVRT</sequence>
<accession>A0A6L3SWJ0</accession>
<evidence type="ECO:0000259" key="1">
    <source>
        <dbReference type="Pfam" id="PF05050"/>
    </source>
</evidence>
<dbReference type="InterPro" id="IPR006342">
    <property type="entry name" value="FkbM_mtfrase"/>
</dbReference>
<dbReference type="AlphaFoldDB" id="A0A6L3SWJ0"/>
<comment type="caution">
    <text evidence="2">The sequence shown here is derived from an EMBL/GenBank/DDBJ whole genome shotgun (WGS) entry which is preliminary data.</text>
</comment>
<dbReference type="OrthoDB" id="6310850at2"/>
<dbReference type="InterPro" id="IPR026913">
    <property type="entry name" value="METTL24"/>
</dbReference>
<dbReference type="PANTHER" id="PTHR32026">
    <property type="entry name" value="METHYLTRANSFERASE-LIKE PROTEIN 24"/>
    <property type="match status" value="1"/>
</dbReference>
<name>A0A6L3SWJ0_9HYPH</name>
<protein>
    <recommendedName>
        <fullName evidence="1">Methyltransferase FkbM domain-containing protein</fullName>
    </recommendedName>
</protein>
<evidence type="ECO:0000313" key="3">
    <source>
        <dbReference type="Proteomes" id="UP000474159"/>
    </source>
</evidence>
<dbReference type="EMBL" id="VZZK01000029">
    <property type="protein sequence ID" value="KAB1076511.1"/>
    <property type="molecule type" value="Genomic_DNA"/>
</dbReference>
<reference evidence="2 3" key="1">
    <citation type="submission" date="2019-09" db="EMBL/GenBank/DDBJ databases">
        <title>YIM 48816 draft genome.</title>
        <authorList>
            <person name="Jiang L."/>
        </authorList>
    </citation>
    <scope>NUCLEOTIDE SEQUENCE [LARGE SCALE GENOMIC DNA]</scope>
    <source>
        <strain evidence="2 3">YIM 48816</strain>
    </source>
</reference>
<dbReference type="Pfam" id="PF05050">
    <property type="entry name" value="Methyltransf_21"/>
    <property type="match status" value="1"/>
</dbReference>
<feature type="domain" description="Methyltransferase FkbM" evidence="1">
    <location>
        <begin position="34"/>
        <end position="143"/>
    </location>
</feature>
<dbReference type="Proteomes" id="UP000474159">
    <property type="component" value="Unassembled WGS sequence"/>
</dbReference>
<evidence type="ECO:0000313" key="2">
    <source>
        <dbReference type="EMBL" id="KAB1076511.1"/>
    </source>
</evidence>
<keyword evidence="3" id="KW-1185">Reference proteome</keyword>